<accession>A0A6G6W927</accession>
<evidence type="ECO:0000313" key="2">
    <source>
        <dbReference type="EMBL" id="QIG41709.1"/>
    </source>
</evidence>
<gene>
    <name evidence="2" type="ORF">G5V58_02005</name>
</gene>
<name>A0A6G6W927_9ACTN</name>
<dbReference type="KEGG" id="nano:G5V58_02005"/>
<feature type="transmembrane region" description="Helical" evidence="1">
    <location>
        <begin position="119"/>
        <end position="136"/>
    </location>
</feature>
<keyword evidence="1" id="KW-0812">Transmembrane</keyword>
<keyword evidence="1" id="KW-1133">Transmembrane helix</keyword>
<protein>
    <submittedName>
        <fullName evidence="2">DUF1772 domain-containing protein</fullName>
    </submittedName>
</protein>
<dbReference type="AlphaFoldDB" id="A0A6G6W927"/>
<feature type="transmembrane region" description="Helical" evidence="1">
    <location>
        <begin position="6"/>
        <end position="28"/>
    </location>
</feature>
<dbReference type="EMBL" id="CP049257">
    <property type="protein sequence ID" value="QIG41709.1"/>
    <property type="molecule type" value="Genomic_DNA"/>
</dbReference>
<feature type="transmembrane region" description="Helical" evidence="1">
    <location>
        <begin position="49"/>
        <end position="70"/>
    </location>
</feature>
<organism evidence="2 3">
    <name type="scientific">Nocardioides anomalus</name>
    <dbReference type="NCBI Taxonomy" id="2712223"/>
    <lineage>
        <taxon>Bacteria</taxon>
        <taxon>Bacillati</taxon>
        <taxon>Actinomycetota</taxon>
        <taxon>Actinomycetes</taxon>
        <taxon>Propionibacteriales</taxon>
        <taxon>Nocardioidaceae</taxon>
        <taxon>Nocardioides</taxon>
    </lineage>
</organism>
<dbReference type="RefSeq" id="WP_165228303.1">
    <property type="nucleotide sequence ID" value="NZ_CP049257.1"/>
</dbReference>
<proteinExistence type="predicted"/>
<reference evidence="2 3" key="1">
    <citation type="submission" date="2020-02" db="EMBL/GenBank/DDBJ databases">
        <title>Full genome sequence of Nocardioides sp. R-3366.</title>
        <authorList>
            <person name="Im W.-T."/>
        </authorList>
    </citation>
    <scope>NUCLEOTIDE SEQUENCE [LARGE SCALE GENOMIC DNA]</scope>
    <source>
        <strain evidence="2 3">R-3366</strain>
    </source>
</reference>
<keyword evidence="1" id="KW-0472">Membrane</keyword>
<evidence type="ECO:0000313" key="3">
    <source>
        <dbReference type="Proteomes" id="UP000502996"/>
    </source>
</evidence>
<evidence type="ECO:0000256" key="1">
    <source>
        <dbReference type="SAM" id="Phobius"/>
    </source>
</evidence>
<keyword evidence="3" id="KW-1185">Reference proteome</keyword>
<sequence length="137" mass="14368">MKELAGAAFVAAAGVHAGFQATVSTVVYPTLSHVRAAHWRQAHDRHSRAIAPLVGVVYVALAATAVWWLLVDRTAWAVVAVVLAAATVLVTAAFAAPLHRRLVKRDDALVARLLRVDRVRTGLAVAALAAALVAVAL</sequence>
<feature type="transmembrane region" description="Helical" evidence="1">
    <location>
        <begin position="76"/>
        <end position="98"/>
    </location>
</feature>
<dbReference type="Proteomes" id="UP000502996">
    <property type="component" value="Chromosome"/>
</dbReference>